<dbReference type="InterPro" id="IPR035906">
    <property type="entry name" value="MetI-like_sf"/>
</dbReference>
<dbReference type="Pfam" id="PF00528">
    <property type="entry name" value="BPD_transp_1"/>
    <property type="match status" value="1"/>
</dbReference>
<dbReference type="RefSeq" id="WP_274690688.1">
    <property type="nucleotide sequence ID" value="NZ_JAPMOU010000033.1"/>
</dbReference>
<feature type="chain" id="PRO_5045372079" evidence="9">
    <location>
        <begin position="19"/>
        <end position="496"/>
    </location>
</feature>
<dbReference type="Pfam" id="PF04069">
    <property type="entry name" value="OpuAC"/>
    <property type="match status" value="1"/>
</dbReference>
<comment type="similarity">
    <text evidence="8">Belongs to the binding-protein-dependent transport system permease family.</text>
</comment>
<dbReference type="PANTHER" id="PTHR30177:SF4">
    <property type="entry name" value="OSMOPROTECTANT IMPORT PERMEASE PROTEIN OSMW"/>
    <property type="match status" value="1"/>
</dbReference>
<keyword evidence="2 8" id="KW-0813">Transport</keyword>
<dbReference type="Gene3D" id="3.40.190.10">
    <property type="entry name" value="Periplasmic binding protein-like II"/>
    <property type="match status" value="1"/>
</dbReference>
<dbReference type="InterPro" id="IPR007210">
    <property type="entry name" value="ABC_Gly_betaine_transp_sub-bd"/>
</dbReference>
<dbReference type="InterPro" id="IPR051204">
    <property type="entry name" value="ABC_transp_perm/SBD"/>
</dbReference>
<sequence length="496" mass="54786">MRLLFLVSLFWVSQWALGSVNNANTTITVGSKAFNEGYLLGELVAQKLETDGFKVERKLGLGKTVITYEALRYGDIDVYVEYTGTLAQAIFKLKNTPPLEQLNDLAKQHELKVLPSLGFNNTYALVMDKNKANKRGIRTLADLAKHPQLKFGLTHEFIKREDGWEKLAIHYQLNHQPVGIEHGLAYEAIQAEKIDITDAYSTDGDIDKFNLLLLEDNDSYFPRYDAVPLVRADANPVMVKSIEALSGILDEATMQRLNGEVVNQGKTFAEVAHQFLVSQGLKQTTEIQLVGPWQQLPKNILQHLKLTLIALAAACVLGIPLSIFCYRNRTVSRVVIYSTGLLQTIPSIALLALFIPLFGIGWLPAVVALFLYSLMPIVRSTTTALLTIDPVLKQVAVGMGLTHKEQLRKIYLPLALPAMFTGIKTAAVINIGTATLAAFIGAGGLGEPIVTGLALNDFQLVLYGAIPAALLAVITELFFELVEIRWIPAHLRDQWK</sequence>
<name>A0ABT5UDB1_9GAMM</name>
<keyword evidence="3 8" id="KW-0812">Transmembrane</keyword>
<organism evidence="11 12">
    <name type="scientific">Spartinivicinus poritis</name>
    <dbReference type="NCBI Taxonomy" id="2994640"/>
    <lineage>
        <taxon>Bacteria</taxon>
        <taxon>Pseudomonadati</taxon>
        <taxon>Pseudomonadota</taxon>
        <taxon>Gammaproteobacteria</taxon>
        <taxon>Oceanospirillales</taxon>
        <taxon>Zooshikellaceae</taxon>
        <taxon>Spartinivicinus</taxon>
    </lineage>
</organism>
<keyword evidence="12" id="KW-1185">Reference proteome</keyword>
<accession>A0ABT5UDB1</accession>
<evidence type="ECO:0000256" key="3">
    <source>
        <dbReference type="ARBA" id="ARBA00022692"/>
    </source>
</evidence>
<evidence type="ECO:0000256" key="8">
    <source>
        <dbReference type="RuleBase" id="RU363032"/>
    </source>
</evidence>
<comment type="subcellular location">
    <subcellularLocation>
        <location evidence="1 8">Cell membrane</location>
        <topology evidence="1 8">Multi-pass membrane protein</topology>
    </subcellularLocation>
</comment>
<comment type="caution">
    <text evidence="11">The sequence shown here is derived from an EMBL/GenBank/DDBJ whole genome shotgun (WGS) entry which is preliminary data.</text>
</comment>
<feature type="signal peptide" evidence="9">
    <location>
        <begin position="1"/>
        <end position="18"/>
    </location>
</feature>
<dbReference type="PROSITE" id="PS50928">
    <property type="entry name" value="ABC_TM1"/>
    <property type="match status" value="1"/>
</dbReference>
<keyword evidence="5 8" id="KW-0472">Membrane</keyword>
<proteinExistence type="inferred from homology"/>
<dbReference type="CDD" id="cd06261">
    <property type="entry name" value="TM_PBP2"/>
    <property type="match status" value="1"/>
</dbReference>
<feature type="transmembrane region" description="Helical" evidence="8">
    <location>
        <begin position="306"/>
        <end position="326"/>
    </location>
</feature>
<comment type="similarity">
    <text evidence="7">In the N-terminal section; belongs to the binding-protein-dependent transport system permease family.</text>
</comment>
<evidence type="ECO:0000256" key="7">
    <source>
        <dbReference type="ARBA" id="ARBA00035652"/>
    </source>
</evidence>
<dbReference type="SUPFAM" id="SSF161098">
    <property type="entry name" value="MetI-like"/>
    <property type="match status" value="1"/>
</dbReference>
<evidence type="ECO:0000313" key="11">
    <source>
        <dbReference type="EMBL" id="MDE1464361.1"/>
    </source>
</evidence>
<dbReference type="Proteomes" id="UP001528823">
    <property type="component" value="Unassembled WGS sequence"/>
</dbReference>
<feature type="domain" description="ABC transmembrane type-1" evidence="10">
    <location>
        <begin position="300"/>
        <end position="479"/>
    </location>
</feature>
<dbReference type="PANTHER" id="PTHR30177">
    <property type="entry name" value="GLYCINE BETAINE/L-PROLINE TRANSPORT SYSTEM PERMEASE PROTEIN PROW"/>
    <property type="match status" value="1"/>
</dbReference>
<dbReference type="SUPFAM" id="SSF53850">
    <property type="entry name" value="Periplasmic binding protein-like II"/>
    <property type="match status" value="1"/>
</dbReference>
<dbReference type="InterPro" id="IPR000515">
    <property type="entry name" value="MetI-like"/>
</dbReference>
<evidence type="ECO:0000256" key="6">
    <source>
        <dbReference type="ARBA" id="ARBA00035642"/>
    </source>
</evidence>
<feature type="transmembrane region" description="Helical" evidence="8">
    <location>
        <begin position="460"/>
        <end position="482"/>
    </location>
</feature>
<evidence type="ECO:0000256" key="2">
    <source>
        <dbReference type="ARBA" id="ARBA00022448"/>
    </source>
</evidence>
<dbReference type="EMBL" id="JAPMOU010000033">
    <property type="protein sequence ID" value="MDE1464361.1"/>
    <property type="molecule type" value="Genomic_DNA"/>
</dbReference>
<keyword evidence="4 8" id="KW-1133">Transmembrane helix</keyword>
<reference evidence="11 12" key="1">
    <citation type="submission" date="2022-11" db="EMBL/GenBank/DDBJ databases">
        <title>Spartinivicinus poritis sp. nov., isolated from scleractinian coral Porites lutea.</title>
        <authorList>
            <person name="Zhang G."/>
            <person name="Cai L."/>
            <person name="Wei Q."/>
        </authorList>
    </citation>
    <scope>NUCLEOTIDE SEQUENCE [LARGE SCALE GENOMIC DNA]</scope>
    <source>
        <strain evidence="11 12">A2-2</strain>
    </source>
</reference>
<dbReference type="Gene3D" id="3.40.190.120">
    <property type="entry name" value="Osmoprotection protein (prox), domain 2"/>
    <property type="match status" value="1"/>
</dbReference>
<keyword evidence="9" id="KW-0732">Signal</keyword>
<comment type="similarity">
    <text evidence="6">In the C-terminal section; belongs to the OsmX family.</text>
</comment>
<evidence type="ECO:0000259" key="10">
    <source>
        <dbReference type="PROSITE" id="PS50928"/>
    </source>
</evidence>
<dbReference type="Gene3D" id="1.10.3720.10">
    <property type="entry name" value="MetI-like"/>
    <property type="match status" value="1"/>
</dbReference>
<gene>
    <name evidence="11" type="ORF">ORQ98_20575</name>
</gene>
<feature type="transmembrane region" description="Helical" evidence="8">
    <location>
        <begin position="347"/>
        <end position="372"/>
    </location>
</feature>
<feature type="transmembrane region" description="Helical" evidence="8">
    <location>
        <begin position="414"/>
        <end position="440"/>
    </location>
</feature>
<evidence type="ECO:0000313" key="12">
    <source>
        <dbReference type="Proteomes" id="UP001528823"/>
    </source>
</evidence>
<evidence type="ECO:0000256" key="9">
    <source>
        <dbReference type="SAM" id="SignalP"/>
    </source>
</evidence>
<evidence type="ECO:0000256" key="1">
    <source>
        <dbReference type="ARBA" id="ARBA00004651"/>
    </source>
</evidence>
<evidence type="ECO:0000256" key="5">
    <source>
        <dbReference type="ARBA" id="ARBA00023136"/>
    </source>
</evidence>
<protein>
    <submittedName>
        <fullName evidence="11">ABC transporter permease subunit</fullName>
    </submittedName>
</protein>
<evidence type="ECO:0000256" key="4">
    <source>
        <dbReference type="ARBA" id="ARBA00022989"/>
    </source>
</evidence>